<protein>
    <recommendedName>
        <fullName evidence="4">Peptidase S74 domain-containing protein</fullName>
    </recommendedName>
</protein>
<dbReference type="InterPro" id="IPR006311">
    <property type="entry name" value="TAT_signal"/>
</dbReference>
<dbReference type="PROSITE" id="PS51318">
    <property type="entry name" value="TAT"/>
    <property type="match status" value="1"/>
</dbReference>
<feature type="compositionally biased region" description="Low complexity" evidence="1">
    <location>
        <begin position="446"/>
        <end position="462"/>
    </location>
</feature>
<accession>A0ABN3DHH9</accession>
<name>A0ABN3DHH9_9MICO</name>
<evidence type="ECO:0000256" key="1">
    <source>
        <dbReference type="SAM" id="MobiDB-lite"/>
    </source>
</evidence>
<reference evidence="2 3" key="1">
    <citation type="journal article" date="2019" name="Int. J. Syst. Evol. Microbiol.">
        <title>The Global Catalogue of Microorganisms (GCM) 10K type strain sequencing project: providing services to taxonomists for standard genome sequencing and annotation.</title>
        <authorList>
            <consortium name="The Broad Institute Genomics Platform"/>
            <consortium name="The Broad Institute Genome Sequencing Center for Infectious Disease"/>
            <person name="Wu L."/>
            <person name="Ma J."/>
        </authorList>
    </citation>
    <scope>NUCLEOTIDE SEQUENCE [LARGE SCALE GENOMIC DNA]</scope>
    <source>
        <strain evidence="2 3">JCM 16117</strain>
    </source>
</reference>
<feature type="region of interest" description="Disordered" evidence="1">
    <location>
        <begin position="433"/>
        <end position="486"/>
    </location>
</feature>
<evidence type="ECO:0008006" key="4">
    <source>
        <dbReference type="Google" id="ProtNLM"/>
    </source>
</evidence>
<evidence type="ECO:0000313" key="2">
    <source>
        <dbReference type="EMBL" id="GAA2231332.1"/>
    </source>
</evidence>
<gene>
    <name evidence="2" type="ORF">GCM10009851_15220</name>
</gene>
<dbReference type="RefSeq" id="WP_259479022.1">
    <property type="nucleotide sequence ID" value="NZ_BAAAQY010000004.1"/>
</dbReference>
<comment type="caution">
    <text evidence="2">The sequence shown here is derived from an EMBL/GenBank/DDBJ whole genome shotgun (WGS) entry which is preliminary data.</text>
</comment>
<evidence type="ECO:0000313" key="3">
    <source>
        <dbReference type="Proteomes" id="UP001500929"/>
    </source>
</evidence>
<sequence>MSDSQQPVLDSTALDSPEAERRFPRRLLFAGAAAGVAATAAAVGSAEPAAAASATTPWMLGGNSGVTTNNFIGPTTSGAALIFKTKANTSSDVNEKMRLSPQGRLGLGVTAPAARVDAISSSIGVQGVCSASASAGRGVVGSAPGGYGVEGKSTNNVGVNATGGYAGVTAKGTTYGVLASTNGSGISGYFTSASIGALGSGTTYGVYGSSSSVGVYGYGMTNGVYGNNPNTTGTAVYGRGGQYGVAGADGSTAGVRGDSGYVGVWGQATTYGTYGLATGTSGQNYGLFGETRSPDGYAVYANGRMHVQGTLSKSAGSFRIDHPQDPQNKWLSHSFVESPDMMNVYNGNVTTDAKGKATVTLPGYFEALNRDFRYQLTVLGQFAQAMISKKIAKNSFEIATDKPGVEVSWQVTGIRQDSYATANPIVVEQDKTAAEKGTTVSNARGTAAAAPFSPPTADELQLPPEPQPVPAPTPRPTVKSAPTTAP</sequence>
<feature type="compositionally biased region" description="Pro residues" evidence="1">
    <location>
        <begin position="463"/>
        <end position="475"/>
    </location>
</feature>
<keyword evidence="3" id="KW-1185">Reference proteome</keyword>
<organism evidence="2 3">
    <name type="scientific">Herbiconiux moechotypicola</name>
    <dbReference type="NCBI Taxonomy" id="637393"/>
    <lineage>
        <taxon>Bacteria</taxon>
        <taxon>Bacillati</taxon>
        <taxon>Actinomycetota</taxon>
        <taxon>Actinomycetes</taxon>
        <taxon>Micrococcales</taxon>
        <taxon>Microbacteriaceae</taxon>
        <taxon>Herbiconiux</taxon>
    </lineage>
</organism>
<dbReference type="EMBL" id="BAAAQY010000004">
    <property type="protein sequence ID" value="GAA2231332.1"/>
    <property type="molecule type" value="Genomic_DNA"/>
</dbReference>
<dbReference type="Proteomes" id="UP001500929">
    <property type="component" value="Unassembled WGS sequence"/>
</dbReference>
<proteinExistence type="predicted"/>